<dbReference type="Proteomes" id="UP000644693">
    <property type="component" value="Unassembled WGS sequence"/>
</dbReference>
<comment type="caution">
    <text evidence="1">The sequence shown here is derived from an EMBL/GenBank/DDBJ whole genome shotgun (WGS) entry which is preliminary data.</text>
</comment>
<proteinExistence type="predicted"/>
<name>A0A918XH14_9GAMM</name>
<dbReference type="AlphaFoldDB" id="A0A918XH14"/>
<evidence type="ECO:0000313" key="1">
    <source>
        <dbReference type="EMBL" id="GHD31985.1"/>
    </source>
</evidence>
<reference evidence="1" key="2">
    <citation type="submission" date="2020-09" db="EMBL/GenBank/DDBJ databases">
        <authorList>
            <person name="Sun Q."/>
            <person name="Kim S."/>
        </authorList>
    </citation>
    <scope>NUCLEOTIDE SEQUENCE</scope>
    <source>
        <strain evidence="1">KCTC 23430</strain>
    </source>
</reference>
<protein>
    <submittedName>
        <fullName evidence="1">Uncharacterized protein</fullName>
    </submittedName>
</protein>
<organism evidence="1 2">
    <name type="scientific">Parahalioglobus pacificus</name>
    <dbReference type="NCBI Taxonomy" id="930806"/>
    <lineage>
        <taxon>Bacteria</taxon>
        <taxon>Pseudomonadati</taxon>
        <taxon>Pseudomonadota</taxon>
        <taxon>Gammaproteobacteria</taxon>
        <taxon>Cellvibrionales</taxon>
        <taxon>Halieaceae</taxon>
        <taxon>Parahalioglobus</taxon>
    </lineage>
</organism>
<gene>
    <name evidence="1" type="ORF">GCM10007053_15610</name>
</gene>
<sequence length="76" mass="7795">MHHEAPGPDVPAIDEASGERCCDGGYCSLSGCLSFTVAVSTPSFQEASNGYSPPAQGALGVAPIYPSQLYRPPPLA</sequence>
<reference evidence="1" key="1">
    <citation type="journal article" date="2014" name="Int. J. Syst. Evol. Microbiol.">
        <title>Complete genome sequence of Corynebacterium casei LMG S-19264T (=DSM 44701T), isolated from a smear-ripened cheese.</title>
        <authorList>
            <consortium name="US DOE Joint Genome Institute (JGI-PGF)"/>
            <person name="Walter F."/>
            <person name="Albersmeier A."/>
            <person name="Kalinowski J."/>
            <person name="Ruckert C."/>
        </authorList>
    </citation>
    <scope>NUCLEOTIDE SEQUENCE</scope>
    <source>
        <strain evidence="1">KCTC 23430</strain>
    </source>
</reference>
<evidence type="ECO:0000313" key="2">
    <source>
        <dbReference type="Proteomes" id="UP000644693"/>
    </source>
</evidence>
<keyword evidence="2" id="KW-1185">Reference proteome</keyword>
<dbReference type="EMBL" id="BMYM01000001">
    <property type="protein sequence ID" value="GHD31985.1"/>
    <property type="molecule type" value="Genomic_DNA"/>
</dbReference>
<accession>A0A918XH14</accession>